<dbReference type="NCBIfam" id="TIGR01968">
    <property type="entry name" value="minD_bact"/>
    <property type="match status" value="1"/>
</dbReference>
<evidence type="ECO:0000256" key="1">
    <source>
        <dbReference type="ARBA" id="ARBA00010257"/>
    </source>
</evidence>
<evidence type="ECO:0000313" key="10">
    <source>
        <dbReference type="EMBL" id="USR89713.1"/>
    </source>
</evidence>
<sequence>MSRIIVVTSGKGGVGKTTTTANLGMALAQRKRKVILVDADFGLRNLDLLLGLENRVVYTAVEAIAGECRLDQAIVRDKRQNSLALLPAAQNRMKDAVTPAQMRQLVMALAKKFDYVLVDCPAGIEQGFQNAIAAAREALIVTTPEIAAVRDADRVVGLLEANGVRKVGLIINRIRPEMVEANDMMSVEDVQELLAVPLMGVIPDDERVIVSTNRGEPLVLSEEPSRAGQAYSNIARRLEGETVEFLDLSLPPKGIFSRLRTLLNTRII</sequence>
<dbReference type="PANTHER" id="PTHR43384">
    <property type="entry name" value="SEPTUM SITE-DETERMINING PROTEIN MIND HOMOLOG, CHLOROPLASTIC-RELATED"/>
    <property type="match status" value="1"/>
</dbReference>
<dbReference type="RefSeq" id="WP_252660775.1">
    <property type="nucleotide sequence ID" value="NZ_CP098611.1"/>
</dbReference>
<dbReference type="CDD" id="cd02036">
    <property type="entry name" value="MinD"/>
    <property type="match status" value="1"/>
</dbReference>
<dbReference type="InterPro" id="IPR033756">
    <property type="entry name" value="YlxH/NBP35"/>
</dbReference>
<evidence type="ECO:0000256" key="4">
    <source>
        <dbReference type="ARBA" id="ARBA00022741"/>
    </source>
</evidence>
<evidence type="ECO:0000256" key="7">
    <source>
        <dbReference type="ARBA" id="ARBA00023306"/>
    </source>
</evidence>
<dbReference type="Pfam" id="PF10609">
    <property type="entry name" value="ParA"/>
    <property type="match status" value="1"/>
</dbReference>
<organism evidence="10 11">
    <name type="scientific">Phormidium yuhuli AB48</name>
    <dbReference type="NCBI Taxonomy" id="2940671"/>
    <lineage>
        <taxon>Bacteria</taxon>
        <taxon>Bacillati</taxon>
        <taxon>Cyanobacteriota</taxon>
        <taxon>Cyanophyceae</taxon>
        <taxon>Oscillatoriophycideae</taxon>
        <taxon>Oscillatoriales</taxon>
        <taxon>Oscillatoriaceae</taxon>
        <taxon>Phormidium</taxon>
        <taxon>Phormidium yuhuli</taxon>
    </lineage>
</organism>
<dbReference type="PIRSF" id="PIRSF003092">
    <property type="entry name" value="MinD"/>
    <property type="match status" value="1"/>
</dbReference>
<dbReference type="InterPro" id="IPR050625">
    <property type="entry name" value="ParA/MinD_ATPase"/>
</dbReference>
<protein>
    <recommendedName>
        <fullName evidence="2">Septum site-determining protein MinD</fullName>
    </recommendedName>
    <alternativeName>
        <fullName evidence="9">Cell division inhibitor MinD</fullName>
    </alternativeName>
</protein>
<keyword evidence="11" id="KW-1185">Reference proteome</keyword>
<dbReference type="EMBL" id="CP098611">
    <property type="protein sequence ID" value="USR89713.1"/>
    <property type="molecule type" value="Genomic_DNA"/>
</dbReference>
<comment type="function">
    <text evidence="8">ATPase required for the correct placement of the division site. Cell division inhibitors MinC and MinD act in concert to form an inhibitor capable of blocking formation of the polar Z ring septums. Rapidly oscillates between the poles of the cell to destabilize FtsZ filaments that have formed before they mature into polar Z rings.</text>
</comment>
<dbReference type="Proteomes" id="UP001056708">
    <property type="component" value="Chromosome"/>
</dbReference>
<dbReference type="InterPro" id="IPR010223">
    <property type="entry name" value="MinD"/>
</dbReference>
<evidence type="ECO:0000256" key="3">
    <source>
        <dbReference type="ARBA" id="ARBA00022618"/>
    </source>
</evidence>
<keyword evidence="3" id="KW-0132">Cell division</keyword>
<keyword evidence="6" id="KW-0717">Septation</keyword>
<dbReference type="Gene3D" id="3.40.50.300">
    <property type="entry name" value="P-loop containing nucleotide triphosphate hydrolases"/>
    <property type="match status" value="1"/>
</dbReference>
<keyword evidence="4" id="KW-0547">Nucleotide-binding</keyword>
<dbReference type="PANTHER" id="PTHR43384:SF6">
    <property type="entry name" value="SEPTUM SITE-DETERMINING PROTEIN MIND HOMOLOG, CHLOROPLASTIC"/>
    <property type="match status" value="1"/>
</dbReference>
<reference evidence="10" key="1">
    <citation type="submission" date="2022-06" db="EMBL/GenBank/DDBJ databases">
        <title>Genome sequence of Phormidium yuhuli AB48 isolated from an industrial photobioreactor environment.</title>
        <authorList>
            <person name="Qiu Y."/>
            <person name="Noonan A.J.C."/>
            <person name="Dofher K."/>
            <person name="Koch M."/>
            <person name="Kieft B."/>
            <person name="Lin X."/>
            <person name="Ziels R.M."/>
            <person name="Hallam S.J."/>
        </authorList>
    </citation>
    <scope>NUCLEOTIDE SEQUENCE</scope>
    <source>
        <strain evidence="10">AB48</strain>
    </source>
</reference>
<name>A0ABY5AKJ8_9CYAN</name>
<dbReference type="InterPro" id="IPR027417">
    <property type="entry name" value="P-loop_NTPase"/>
</dbReference>
<proteinExistence type="inferred from homology"/>
<keyword evidence="5" id="KW-0067">ATP-binding</keyword>
<gene>
    <name evidence="10" type="primary">minD</name>
    <name evidence="10" type="ORF">NEA10_12575</name>
</gene>
<evidence type="ECO:0000256" key="6">
    <source>
        <dbReference type="ARBA" id="ARBA00023210"/>
    </source>
</evidence>
<comment type="similarity">
    <text evidence="1">Belongs to the ParA family. MinD subfamily.</text>
</comment>
<evidence type="ECO:0000256" key="8">
    <source>
        <dbReference type="ARBA" id="ARBA00025436"/>
    </source>
</evidence>
<accession>A0ABY5AKJ8</accession>
<evidence type="ECO:0000256" key="5">
    <source>
        <dbReference type="ARBA" id="ARBA00022840"/>
    </source>
</evidence>
<evidence type="ECO:0000256" key="9">
    <source>
        <dbReference type="ARBA" id="ARBA00032845"/>
    </source>
</evidence>
<evidence type="ECO:0000256" key="2">
    <source>
        <dbReference type="ARBA" id="ARBA00016887"/>
    </source>
</evidence>
<keyword evidence="7" id="KW-0131">Cell cycle</keyword>
<evidence type="ECO:0000313" key="11">
    <source>
        <dbReference type="Proteomes" id="UP001056708"/>
    </source>
</evidence>
<dbReference type="SUPFAM" id="SSF52540">
    <property type="entry name" value="P-loop containing nucleoside triphosphate hydrolases"/>
    <property type="match status" value="1"/>
</dbReference>
<dbReference type="InterPro" id="IPR025501">
    <property type="entry name" value="MinD_FleN"/>
</dbReference>